<dbReference type="PANTHER" id="PTHR45844:SF25">
    <property type="entry name" value="TRANSCRIPTION FACTOR BHLH107"/>
    <property type="match status" value="1"/>
</dbReference>
<sequence>MASLQGYDGIHQTYDNHADQENNELSNNEIYSGDSNSSSVGGFMASTKPRTTIEFAAQKHAFSERKRRKRINNHYDSLRQFFPRLLKTDKASVLTETVRRLKELKTMAAAASPPHDDGSRRSFFIPGENDETTVEYCGGGGDKKAVRATVCCEDRPDLNRDLTETIRSVNEGGEGGDGDGRRADEGGGGGGVAGMRGAEEGRRMLSC</sequence>
<evidence type="ECO:0000259" key="7">
    <source>
        <dbReference type="PROSITE" id="PS50888"/>
    </source>
</evidence>
<dbReference type="InterPro" id="IPR036638">
    <property type="entry name" value="HLH_DNA-bd_sf"/>
</dbReference>
<dbReference type="SUPFAM" id="SSF47459">
    <property type="entry name" value="HLH, helix-loop-helix DNA-binding domain"/>
    <property type="match status" value="1"/>
</dbReference>
<name>A0AA38TSW6_9ASTR</name>
<evidence type="ECO:0000256" key="6">
    <source>
        <dbReference type="SAM" id="MobiDB-lite"/>
    </source>
</evidence>
<dbReference type="Pfam" id="PF00010">
    <property type="entry name" value="HLH"/>
    <property type="match status" value="1"/>
</dbReference>
<keyword evidence="3" id="KW-0238">DNA-binding</keyword>
<keyword evidence="9" id="KW-1185">Reference proteome</keyword>
<keyword evidence="2" id="KW-0805">Transcription regulation</keyword>
<evidence type="ECO:0000256" key="1">
    <source>
        <dbReference type="ARBA" id="ARBA00004123"/>
    </source>
</evidence>
<evidence type="ECO:0000256" key="4">
    <source>
        <dbReference type="ARBA" id="ARBA00023163"/>
    </source>
</evidence>
<dbReference type="SMART" id="SM00353">
    <property type="entry name" value="HLH"/>
    <property type="match status" value="1"/>
</dbReference>
<evidence type="ECO:0000256" key="3">
    <source>
        <dbReference type="ARBA" id="ARBA00023125"/>
    </source>
</evidence>
<evidence type="ECO:0000313" key="9">
    <source>
        <dbReference type="Proteomes" id="UP001172457"/>
    </source>
</evidence>
<keyword evidence="4" id="KW-0804">Transcription</keyword>
<proteinExistence type="predicted"/>
<organism evidence="8 9">
    <name type="scientific">Centaurea solstitialis</name>
    <name type="common">yellow star-thistle</name>
    <dbReference type="NCBI Taxonomy" id="347529"/>
    <lineage>
        <taxon>Eukaryota</taxon>
        <taxon>Viridiplantae</taxon>
        <taxon>Streptophyta</taxon>
        <taxon>Embryophyta</taxon>
        <taxon>Tracheophyta</taxon>
        <taxon>Spermatophyta</taxon>
        <taxon>Magnoliopsida</taxon>
        <taxon>eudicotyledons</taxon>
        <taxon>Gunneridae</taxon>
        <taxon>Pentapetalae</taxon>
        <taxon>asterids</taxon>
        <taxon>campanulids</taxon>
        <taxon>Asterales</taxon>
        <taxon>Asteraceae</taxon>
        <taxon>Carduoideae</taxon>
        <taxon>Cardueae</taxon>
        <taxon>Centaureinae</taxon>
        <taxon>Centaurea</taxon>
    </lineage>
</organism>
<dbReference type="PANTHER" id="PTHR45844">
    <property type="entry name" value="TRANSCRIPTION FACTOR BHLH30"/>
    <property type="match status" value="1"/>
</dbReference>
<dbReference type="GO" id="GO:0046983">
    <property type="term" value="F:protein dimerization activity"/>
    <property type="evidence" value="ECO:0007669"/>
    <property type="project" value="InterPro"/>
</dbReference>
<dbReference type="GO" id="GO:0003677">
    <property type="term" value="F:DNA binding"/>
    <property type="evidence" value="ECO:0007669"/>
    <property type="project" value="UniProtKB-KW"/>
</dbReference>
<accession>A0AA38TSW6</accession>
<feature type="region of interest" description="Disordered" evidence="6">
    <location>
        <begin position="26"/>
        <end position="45"/>
    </location>
</feature>
<dbReference type="Proteomes" id="UP001172457">
    <property type="component" value="Chromosome 2"/>
</dbReference>
<dbReference type="GO" id="GO:0003700">
    <property type="term" value="F:DNA-binding transcription factor activity"/>
    <property type="evidence" value="ECO:0007669"/>
    <property type="project" value="InterPro"/>
</dbReference>
<evidence type="ECO:0000256" key="2">
    <source>
        <dbReference type="ARBA" id="ARBA00023015"/>
    </source>
</evidence>
<feature type="domain" description="BHLH" evidence="7">
    <location>
        <begin position="55"/>
        <end position="104"/>
    </location>
</feature>
<evidence type="ECO:0000313" key="8">
    <source>
        <dbReference type="EMBL" id="KAJ9560380.1"/>
    </source>
</evidence>
<keyword evidence="5" id="KW-0539">Nucleus</keyword>
<dbReference type="InterPro" id="IPR045847">
    <property type="entry name" value="AIG1-like"/>
</dbReference>
<feature type="compositionally biased region" description="Polar residues" evidence="6">
    <location>
        <begin position="26"/>
        <end position="40"/>
    </location>
</feature>
<dbReference type="InterPro" id="IPR011598">
    <property type="entry name" value="bHLH_dom"/>
</dbReference>
<evidence type="ECO:0000256" key="5">
    <source>
        <dbReference type="ARBA" id="ARBA00023242"/>
    </source>
</evidence>
<gene>
    <name evidence="8" type="ORF">OSB04_005540</name>
</gene>
<dbReference type="GO" id="GO:0005634">
    <property type="term" value="C:nucleus"/>
    <property type="evidence" value="ECO:0007669"/>
    <property type="project" value="UniProtKB-SubCell"/>
</dbReference>
<feature type="region of interest" description="Disordered" evidence="6">
    <location>
        <begin position="164"/>
        <end position="207"/>
    </location>
</feature>
<feature type="compositionally biased region" description="Basic and acidic residues" evidence="6">
    <location>
        <begin position="197"/>
        <end position="207"/>
    </location>
</feature>
<dbReference type="AlphaFoldDB" id="A0AA38TSW6"/>
<dbReference type="EMBL" id="JARYMX010000002">
    <property type="protein sequence ID" value="KAJ9560380.1"/>
    <property type="molecule type" value="Genomic_DNA"/>
</dbReference>
<dbReference type="PROSITE" id="PS50888">
    <property type="entry name" value="BHLH"/>
    <property type="match status" value="1"/>
</dbReference>
<protein>
    <recommendedName>
        <fullName evidence="7">BHLH domain-containing protein</fullName>
    </recommendedName>
</protein>
<comment type="subcellular location">
    <subcellularLocation>
        <location evidence="1">Nucleus</location>
    </subcellularLocation>
</comment>
<reference evidence="8" key="1">
    <citation type="submission" date="2023-03" db="EMBL/GenBank/DDBJ databases">
        <title>Chromosome-scale reference genome and RAD-based genetic map of yellow starthistle (Centaurea solstitialis) reveal putative structural variation and QTLs associated with invader traits.</title>
        <authorList>
            <person name="Reatini B."/>
            <person name="Cang F.A."/>
            <person name="Jiang Q."/>
            <person name="Mckibben M.T.W."/>
            <person name="Barker M.S."/>
            <person name="Rieseberg L.H."/>
            <person name="Dlugosch K.M."/>
        </authorList>
    </citation>
    <scope>NUCLEOTIDE SEQUENCE</scope>
    <source>
        <strain evidence="8">CAN-66</strain>
        <tissue evidence="8">Leaf</tissue>
    </source>
</reference>
<dbReference type="Gene3D" id="4.10.280.10">
    <property type="entry name" value="Helix-loop-helix DNA-binding domain"/>
    <property type="match status" value="1"/>
</dbReference>
<comment type="caution">
    <text evidence="8">The sequence shown here is derived from an EMBL/GenBank/DDBJ whole genome shotgun (WGS) entry which is preliminary data.</text>
</comment>